<accession>A0A5N0EJ03</accession>
<dbReference type="RefSeq" id="WP_150401238.1">
    <property type="nucleotide sequence ID" value="NZ_VXLC01000003.1"/>
</dbReference>
<dbReference type="Proteomes" id="UP000323876">
    <property type="component" value="Unassembled WGS sequence"/>
</dbReference>
<evidence type="ECO:0000313" key="4">
    <source>
        <dbReference type="EMBL" id="KAA8888963.1"/>
    </source>
</evidence>
<dbReference type="OrthoDB" id="4515750at2"/>
<evidence type="ECO:0000313" key="5">
    <source>
        <dbReference type="Proteomes" id="UP000323876"/>
    </source>
</evidence>
<dbReference type="AlphaFoldDB" id="A0A5N0EJ03"/>
<sequence>MSASGVTAEIFRRDLREFARLAETRYDPVVVDAVLDALGERWADAWLAVRTTTHPAPVRQVSARFMNLPAAADPVGKLRAAGLLDFVGHPMEELLAQVSAAVPVDWGIDVAVDRGVQKIWTAFPDLISVDRIVSFAGMPASARDHAERLSRWGGGEIALMAVDFVNRTLNLYTQILAPGQLTATDMATILRELDFVAADEDELAAVGWPYTVYATFNWTTPNVQRICFPARYTAETFPAIDPVLTRFVEGAPFAGPGPRGFAFYAAYGPTERYYKVQVDYTSAARQTLPGGVGVPQSR</sequence>
<evidence type="ECO:0000256" key="2">
    <source>
        <dbReference type="ARBA" id="ARBA00022602"/>
    </source>
</evidence>
<dbReference type="SFLD" id="SFLDS00036">
    <property type="entry name" value="Aromatic_Prenyltransferase"/>
    <property type="match status" value="1"/>
</dbReference>
<comment type="similarity">
    <text evidence="1">Belongs to the aromatic prenyltransferase family.</text>
</comment>
<evidence type="ECO:0000256" key="1">
    <source>
        <dbReference type="ARBA" id="ARBA00005368"/>
    </source>
</evidence>
<dbReference type="InterPro" id="IPR036239">
    <property type="entry name" value="PrenylTrfase-like_sf"/>
</dbReference>
<dbReference type="Pfam" id="PF11468">
    <property type="entry name" value="PTase_Orf2"/>
    <property type="match status" value="1"/>
</dbReference>
<proteinExistence type="inferred from homology"/>
<name>A0A5N0EJ03_9NOCA</name>
<dbReference type="SUPFAM" id="SSF143492">
    <property type="entry name" value="Prenyltransferase-like"/>
    <property type="match status" value="1"/>
</dbReference>
<dbReference type="SFLD" id="SFLDG01163">
    <property type="entry name" value="II"/>
    <property type="match status" value="1"/>
</dbReference>
<evidence type="ECO:0000256" key="3">
    <source>
        <dbReference type="ARBA" id="ARBA00022679"/>
    </source>
</evidence>
<keyword evidence="3" id="KW-0808">Transferase</keyword>
<dbReference type="EMBL" id="VXLC01000003">
    <property type="protein sequence ID" value="KAA8888963.1"/>
    <property type="molecule type" value="Genomic_DNA"/>
</dbReference>
<dbReference type="GO" id="GO:0004659">
    <property type="term" value="F:prenyltransferase activity"/>
    <property type="evidence" value="ECO:0007669"/>
    <property type="project" value="UniProtKB-KW"/>
</dbReference>
<reference evidence="4 5" key="1">
    <citation type="submission" date="2019-09" db="EMBL/GenBank/DDBJ databases">
        <authorList>
            <person name="Wang X."/>
        </authorList>
    </citation>
    <scope>NUCLEOTIDE SEQUENCE [LARGE SCALE GENOMIC DNA]</scope>
    <source>
        <strain evidence="4 5">CICC 11023</strain>
    </source>
</reference>
<organism evidence="4 5">
    <name type="scientific">Nocardia colli</name>
    <dbReference type="NCBI Taxonomy" id="2545717"/>
    <lineage>
        <taxon>Bacteria</taxon>
        <taxon>Bacillati</taxon>
        <taxon>Actinomycetota</taxon>
        <taxon>Actinomycetes</taxon>
        <taxon>Mycobacteriales</taxon>
        <taxon>Nocardiaceae</taxon>
        <taxon>Nocardia</taxon>
    </lineage>
</organism>
<keyword evidence="2" id="KW-0637">Prenyltransferase</keyword>
<gene>
    <name evidence="4" type="ORF">F3087_08155</name>
</gene>
<dbReference type="InterPro" id="IPR020965">
    <property type="entry name" value="Prenyltransferase_CloQ"/>
</dbReference>
<comment type="caution">
    <text evidence="4">The sequence shown here is derived from an EMBL/GenBank/DDBJ whole genome shotgun (WGS) entry which is preliminary data.</text>
</comment>
<keyword evidence="5" id="KW-1185">Reference proteome</keyword>
<protein>
    <submittedName>
        <fullName evidence="4">Uncharacterized protein</fullName>
    </submittedName>
</protein>
<dbReference type="InterPro" id="IPR033964">
    <property type="entry name" value="ABBA"/>
</dbReference>